<evidence type="ECO:0000256" key="1">
    <source>
        <dbReference type="SAM" id="MobiDB-lite"/>
    </source>
</evidence>
<feature type="region of interest" description="Disordered" evidence="1">
    <location>
        <begin position="1"/>
        <end position="23"/>
    </location>
</feature>
<evidence type="ECO:0000313" key="2">
    <source>
        <dbReference type="EMBL" id="OMH79603.1"/>
    </source>
</evidence>
<protein>
    <submittedName>
        <fullName evidence="2">Uncharacterized protein</fullName>
    </submittedName>
</protein>
<comment type="caution">
    <text evidence="2">The sequence shown here is derived from an EMBL/GenBank/DDBJ whole genome shotgun (WGS) entry which is preliminary data.</text>
</comment>
<dbReference type="AlphaFoldDB" id="A0A1R1PFC0"/>
<evidence type="ECO:0000313" key="3">
    <source>
        <dbReference type="Proteomes" id="UP000188320"/>
    </source>
</evidence>
<feature type="region of interest" description="Disordered" evidence="1">
    <location>
        <begin position="58"/>
        <end position="121"/>
    </location>
</feature>
<feature type="compositionally biased region" description="Acidic residues" evidence="1">
    <location>
        <begin position="70"/>
        <end position="79"/>
    </location>
</feature>
<dbReference type="Proteomes" id="UP000188320">
    <property type="component" value="Unassembled WGS sequence"/>
</dbReference>
<keyword evidence="3" id="KW-1185">Reference proteome</keyword>
<name>A0A1R1PFC0_ZANCU</name>
<organism evidence="2 3">
    <name type="scientific">Zancudomyces culisetae</name>
    <name type="common">Gut fungus</name>
    <name type="synonym">Smittium culisetae</name>
    <dbReference type="NCBI Taxonomy" id="1213189"/>
    <lineage>
        <taxon>Eukaryota</taxon>
        <taxon>Fungi</taxon>
        <taxon>Fungi incertae sedis</taxon>
        <taxon>Zoopagomycota</taxon>
        <taxon>Kickxellomycotina</taxon>
        <taxon>Harpellomycetes</taxon>
        <taxon>Harpellales</taxon>
        <taxon>Legeriomycetaceae</taxon>
        <taxon>Zancudomyces</taxon>
    </lineage>
</organism>
<feature type="compositionally biased region" description="Acidic residues" evidence="1">
    <location>
        <begin position="111"/>
        <end position="121"/>
    </location>
</feature>
<sequence length="121" mass="14150">MEYYGGDQGDKGEDKYYGNGGAEYTADNYEYDEIDPYLNIEYQNYDTQNYDRQNYADQYEPYGNQYGGDEMYDEQDYEGQDPYGAPYGEYGGEGYARDYSYNGGGYQVGEREEEELTEEDR</sequence>
<accession>A0A1R1PFC0</accession>
<dbReference type="EMBL" id="LSSK01001490">
    <property type="protein sequence ID" value="OMH79603.1"/>
    <property type="molecule type" value="Genomic_DNA"/>
</dbReference>
<reference evidence="3" key="1">
    <citation type="submission" date="2017-01" db="EMBL/GenBank/DDBJ databases">
        <authorList>
            <person name="Wang Y."/>
            <person name="White M."/>
            <person name="Kvist S."/>
            <person name="Moncalvo J.-M."/>
        </authorList>
    </citation>
    <scope>NUCLEOTIDE SEQUENCE [LARGE SCALE GENOMIC DNA]</scope>
    <source>
        <strain evidence="3">COL-18-3</strain>
    </source>
</reference>
<proteinExistence type="predicted"/>
<gene>
    <name evidence="2" type="ORF">AX774_g6975</name>
</gene>